<evidence type="ECO:0008006" key="3">
    <source>
        <dbReference type="Google" id="ProtNLM"/>
    </source>
</evidence>
<evidence type="ECO:0000313" key="2">
    <source>
        <dbReference type="Proteomes" id="UP000029733"/>
    </source>
</evidence>
<dbReference type="EMBL" id="JRPR02000001">
    <property type="protein sequence ID" value="TLD97781.1"/>
    <property type="molecule type" value="Genomic_DNA"/>
</dbReference>
<dbReference type="AlphaFoldDB" id="A0A4U8TCT4"/>
<accession>A0A4U8TCT4</accession>
<evidence type="ECO:0000313" key="1">
    <source>
        <dbReference type="EMBL" id="TLD97781.1"/>
    </source>
</evidence>
<protein>
    <recommendedName>
        <fullName evidence="3">Outer membrane beta-barrel protein</fullName>
    </recommendedName>
</protein>
<organism evidence="1 2">
    <name type="scientific">Helicobacter jaachi</name>
    <dbReference type="NCBI Taxonomy" id="1677920"/>
    <lineage>
        <taxon>Bacteria</taxon>
        <taxon>Pseudomonadati</taxon>
        <taxon>Campylobacterota</taxon>
        <taxon>Epsilonproteobacteria</taxon>
        <taxon>Campylobacterales</taxon>
        <taxon>Helicobacteraceae</taxon>
        <taxon>Helicobacter</taxon>
    </lineage>
</organism>
<proteinExistence type="predicted"/>
<gene>
    <name evidence="1" type="ORF">LS71_003355</name>
</gene>
<name>A0A4U8TCT4_9HELI</name>
<keyword evidence="2" id="KW-1185">Reference proteome</keyword>
<dbReference type="Proteomes" id="UP000029733">
    <property type="component" value="Unassembled WGS sequence"/>
</dbReference>
<reference evidence="1 2" key="1">
    <citation type="journal article" date="2014" name="Genome Announc.">
        <title>Draft genome sequences of eight enterohepatic helicobacter species isolated from both laboratory and wild rodents.</title>
        <authorList>
            <person name="Sheh A."/>
            <person name="Shen Z."/>
            <person name="Fox J.G."/>
        </authorList>
    </citation>
    <scope>NUCLEOTIDE SEQUENCE [LARGE SCALE GENOMIC DNA]</scope>
    <source>
        <strain evidence="1 2">MIT 09-6949</strain>
    </source>
</reference>
<sequence length="195" mass="21423">MGLMRFLRGILYSGLISLVSYGFDFAPAGVAPSNNSFGSFSIGGVHTTITNAKMQHYKNERSAVLFGLKRGVMFGESQNVLLNAYIDGRAGSEHKNGLYGISFGAQVGYRLFNGRIIALVGGGLEMNNLAMPQSSEQYNIYGGTARVELFFDIAQGYGISVGYMRGFREKSKKIHAQRFESESIMITLSFYDFSI</sequence>
<dbReference type="OrthoDB" id="5324036at2"/>
<comment type="caution">
    <text evidence="1">The sequence shown here is derived from an EMBL/GenBank/DDBJ whole genome shotgun (WGS) entry which is preliminary data.</text>
</comment>